<accession>A0A815Y5H7</accession>
<evidence type="ECO:0008006" key="5">
    <source>
        <dbReference type="Google" id="ProtNLM"/>
    </source>
</evidence>
<evidence type="ECO:0000313" key="2">
    <source>
        <dbReference type="EMBL" id="CAF1289487.1"/>
    </source>
</evidence>
<evidence type="ECO:0000313" key="3">
    <source>
        <dbReference type="EMBL" id="CAF1566066.1"/>
    </source>
</evidence>
<proteinExistence type="predicted"/>
<dbReference type="AlphaFoldDB" id="A0A815Y5H7"/>
<dbReference type="EMBL" id="CAJNOH010002365">
    <property type="protein sequence ID" value="CAF1289487.1"/>
    <property type="molecule type" value="Genomic_DNA"/>
</dbReference>
<reference evidence="3" key="1">
    <citation type="submission" date="2021-02" db="EMBL/GenBank/DDBJ databases">
        <authorList>
            <person name="Nowell W R."/>
        </authorList>
    </citation>
    <scope>NUCLEOTIDE SEQUENCE</scope>
</reference>
<dbReference type="Proteomes" id="UP000663870">
    <property type="component" value="Unassembled WGS sequence"/>
</dbReference>
<protein>
    <recommendedName>
        <fullName evidence="5">Reverse transcriptase domain-containing protein</fullName>
    </recommendedName>
</protein>
<organism evidence="3 4">
    <name type="scientific">Rotaria sordida</name>
    <dbReference type="NCBI Taxonomy" id="392033"/>
    <lineage>
        <taxon>Eukaryota</taxon>
        <taxon>Metazoa</taxon>
        <taxon>Spiralia</taxon>
        <taxon>Gnathifera</taxon>
        <taxon>Rotifera</taxon>
        <taxon>Eurotatoria</taxon>
        <taxon>Bdelloidea</taxon>
        <taxon>Philodinida</taxon>
        <taxon>Philodinidae</taxon>
        <taxon>Rotaria</taxon>
    </lineage>
</organism>
<evidence type="ECO:0000313" key="4">
    <source>
        <dbReference type="Proteomes" id="UP000663870"/>
    </source>
</evidence>
<keyword evidence="4" id="KW-1185">Reference proteome</keyword>
<dbReference type="Proteomes" id="UP000663854">
    <property type="component" value="Unassembled WGS sequence"/>
</dbReference>
<feature type="compositionally biased region" description="Basic and acidic residues" evidence="1">
    <location>
        <begin position="33"/>
        <end position="48"/>
    </location>
</feature>
<gene>
    <name evidence="3" type="ORF">JXQ802_LOCUS44776</name>
    <name evidence="2" type="ORF">PYM288_LOCUS29314</name>
</gene>
<sequence length="781" mass="93542">MNRNRNRLQQTSQLQHHDRIKSKRILSAQEGEEQQHHYYEEMESTEQKQIQELERTEQLEFKQIDDDYREQLKQIEHFEQEEEIRQKRHYDEIEIYLEQLEQEQQSEQSKQVLYYEWMQRFEHPQEKVLPWKSIDLDKTSWQFGFFGKRNGIISSNEDDDSDENEQENVLMTLLHRIQEQQQEPKTNTKNIPFFYRNTLFQTIQEYGPSLEIIIQEIDDESNEDDWISIHDNDIEQQTQQIDRIQVYRNYPIFSDENQTHSSFYIRRGNINTIRSQLRKRDYLLLKVYNTHHYYVCHINEMKQKVSDYFSGSETFLLIQNLHETDSDYVRNLLNTIMNQLKNVLDDLLQRHCITELQLQQMQMDPARVRLNFLSFQPDTRYEDVPFRAHMTCCLGPTMALSRFLFYLLQSIYEEVTKSMTFIEGIDAVDAVELYTKKGSLKSKTLFATFSIDNLSTIFAHQYTLQSLERFLNEYVSDRHIQGVTIETILELVTVFLANQYFVFENKVYRQIKGNSCCSSGPCLNTLLVNINMFYRQQNFVNILMEKKEIFGRCFDETFLTWNGSDYELYNLLKTMANNQSPRLRIRYSIGEKVNYLQATIAHEYGHINNRVNRETLVDPYSLIPLSNYPLNMVISTIRMALLRAIAYCSTKSSFNTEINYIESIIKWHNLSITSIIAQMEYKDRLLYYDTRQYADINQYNCDRHFARFILQKETASEIKQQQQQPIEPQTSFLNCPFKEQQLIQFKQDFECLLQYCYGRDINFKKLNIDTVSRPNYPANTR</sequence>
<dbReference type="EMBL" id="CAJNOL010003529">
    <property type="protein sequence ID" value="CAF1566066.1"/>
    <property type="molecule type" value="Genomic_DNA"/>
</dbReference>
<evidence type="ECO:0000256" key="1">
    <source>
        <dbReference type="SAM" id="MobiDB-lite"/>
    </source>
</evidence>
<comment type="caution">
    <text evidence="3">The sequence shown here is derived from an EMBL/GenBank/DDBJ whole genome shotgun (WGS) entry which is preliminary data.</text>
</comment>
<name>A0A815Y5H7_9BILA</name>
<feature type="region of interest" description="Disordered" evidence="1">
    <location>
        <begin position="1"/>
        <end position="48"/>
    </location>
</feature>